<dbReference type="EMBL" id="KZ857385">
    <property type="protein sequence ID" value="RDX54343.1"/>
    <property type="molecule type" value="Genomic_DNA"/>
</dbReference>
<proteinExistence type="predicted"/>
<dbReference type="AlphaFoldDB" id="A0A371DP66"/>
<gene>
    <name evidence="1" type="ORF">OH76DRAFT_1084817</name>
</gene>
<keyword evidence="2" id="KW-1185">Reference proteome</keyword>
<evidence type="ECO:0000313" key="2">
    <source>
        <dbReference type="Proteomes" id="UP000256964"/>
    </source>
</evidence>
<protein>
    <submittedName>
        <fullName evidence="1">Uncharacterized protein</fullName>
    </submittedName>
</protein>
<name>A0A371DP66_9APHY</name>
<evidence type="ECO:0000313" key="1">
    <source>
        <dbReference type="EMBL" id="RDX54343.1"/>
    </source>
</evidence>
<sequence>MPFAVKARYTGMCLSIQRTDGRRRGRSDCRTPKTLFRPLVLCRPSKVLRLSTFNAAHPRVRRPTKTTFDGVLVSRFHGCGLSSSDRSPSVVQESAELPLMQYENISATESDGARALRTGSAVLRAPVVTISHLNPNSSAISVSCTPSCQWQRNRAIDPHGRLGAASIDRQSPIADNLEVF</sequence>
<accession>A0A371DP66</accession>
<dbReference type="Proteomes" id="UP000256964">
    <property type="component" value="Unassembled WGS sequence"/>
</dbReference>
<reference evidence="1 2" key="1">
    <citation type="journal article" date="2018" name="Biotechnol. Biofuels">
        <title>Integrative visual omics of the white-rot fungus Polyporus brumalis exposes the biotechnological potential of its oxidative enzymes for delignifying raw plant biomass.</title>
        <authorList>
            <person name="Miyauchi S."/>
            <person name="Rancon A."/>
            <person name="Drula E."/>
            <person name="Hage H."/>
            <person name="Chaduli D."/>
            <person name="Favel A."/>
            <person name="Grisel S."/>
            <person name="Henrissat B."/>
            <person name="Herpoel-Gimbert I."/>
            <person name="Ruiz-Duenas F.J."/>
            <person name="Chevret D."/>
            <person name="Hainaut M."/>
            <person name="Lin J."/>
            <person name="Wang M."/>
            <person name="Pangilinan J."/>
            <person name="Lipzen A."/>
            <person name="Lesage-Meessen L."/>
            <person name="Navarro D."/>
            <person name="Riley R."/>
            <person name="Grigoriev I.V."/>
            <person name="Zhou S."/>
            <person name="Raouche S."/>
            <person name="Rosso M.N."/>
        </authorList>
    </citation>
    <scope>NUCLEOTIDE SEQUENCE [LARGE SCALE GENOMIC DNA]</scope>
    <source>
        <strain evidence="1 2">BRFM 1820</strain>
    </source>
</reference>
<organism evidence="1 2">
    <name type="scientific">Lentinus brumalis</name>
    <dbReference type="NCBI Taxonomy" id="2498619"/>
    <lineage>
        <taxon>Eukaryota</taxon>
        <taxon>Fungi</taxon>
        <taxon>Dikarya</taxon>
        <taxon>Basidiomycota</taxon>
        <taxon>Agaricomycotina</taxon>
        <taxon>Agaricomycetes</taxon>
        <taxon>Polyporales</taxon>
        <taxon>Polyporaceae</taxon>
        <taxon>Lentinus</taxon>
    </lineage>
</organism>